<dbReference type="EMBL" id="UINC01226761">
    <property type="protein sequence ID" value="SVE57380.1"/>
    <property type="molecule type" value="Genomic_DNA"/>
</dbReference>
<evidence type="ECO:0000313" key="1">
    <source>
        <dbReference type="EMBL" id="SVE57380.1"/>
    </source>
</evidence>
<gene>
    <name evidence="1" type="ORF">METZ01_LOCUS510234</name>
</gene>
<dbReference type="AlphaFoldDB" id="A0A383EM45"/>
<accession>A0A383EM45</accession>
<proteinExistence type="predicted"/>
<name>A0A383EM45_9ZZZZ</name>
<organism evidence="1">
    <name type="scientific">marine metagenome</name>
    <dbReference type="NCBI Taxonomy" id="408172"/>
    <lineage>
        <taxon>unclassified sequences</taxon>
        <taxon>metagenomes</taxon>
        <taxon>ecological metagenomes</taxon>
    </lineage>
</organism>
<sequence length="123" mass="13258">ILIMKKFLFGTAVLCLTFFSSTSSAATVSCMFMSETTISKSGEWIKADTDFMKLYNMFGDGLKIPLKNSLLGNLDSGKPFMAGTVKRGNVYLMGGDMGVEGKLISVQGNNITIYDGMCTTSFG</sequence>
<reference evidence="1" key="1">
    <citation type="submission" date="2018-05" db="EMBL/GenBank/DDBJ databases">
        <authorList>
            <person name="Lanie J.A."/>
            <person name="Ng W.-L."/>
            <person name="Kazmierczak K.M."/>
            <person name="Andrzejewski T.M."/>
            <person name="Davidsen T.M."/>
            <person name="Wayne K.J."/>
            <person name="Tettelin H."/>
            <person name="Glass J.I."/>
            <person name="Rusch D."/>
            <person name="Podicherti R."/>
            <person name="Tsui H.-C.T."/>
            <person name="Winkler M.E."/>
        </authorList>
    </citation>
    <scope>NUCLEOTIDE SEQUENCE</scope>
</reference>
<protein>
    <submittedName>
        <fullName evidence="1">Uncharacterized protein</fullName>
    </submittedName>
</protein>
<feature type="non-terminal residue" evidence="1">
    <location>
        <position position="1"/>
    </location>
</feature>